<comment type="caution">
    <text evidence="2">The sequence shown here is derived from an EMBL/GenBank/DDBJ whole genome shotgun (WGS) entry which is preliminary data.</text>
</comment>
<dbReference type="GO" id="GO:0016787">
    <property type="term" value="F:hydrolase activity"/>
    <property type="evidence" value="ECO:0007669"/>
    <property type="project" value="InterPro"/>
</dbReference>
<accession>A0A2P7SDR4</accession>
<proteinExistence type="predicted"/>
<evidence type="ECO:0000259" key="1">
    <source>
        <dbReference type="Pfam" id="PF02230"/>
    </source>
</evidence>
<dbReference type="SUPFAM" id="SSF53474">
    <property type="entry name" value="alpha/beta-Hydrolases"/>
    <property type="match status" value="1"/>
</dbReference>
<dbReference type="AlphaFoldDB" id="A0A2P7SDR4"/>
<dbReference type="Pfam" id="PF02230">
    <property type="entry name" value="Abhydrolase_2"/>
    <property type="match status" value="1"/>
</dbReference>
<dbReference type="Gene3D" id="3.40.50.1820">
    <property type="entry name" value="alpha/beta hydrolase"/>
    <property type="match status" value="1"/>
</dbReference>
<sequence length="211" mass="23202">MERVKQFKVVYKRPKNPSGETMVLLHGSGGNETTLIPLASRLAPGATLMGVAGRVTQEGTTRWYQRISPIAFDQTDIRAEAEAFATFLRNQVKTEKLDLKRTVFIGYSNGANLLAALCLLHPGLVERAALLRPMPVLDEVPQADLRKTRFLIVVGESDETYAPYGPRLEKILRDHGGRVEAKVVKTGHLLGDEDVRVVADWLGAANAVSKN</sequence>
<evidence type="ECO:0000313" key="2">
    <source>
        <dbReference type="EMBL" id="PSJ60652.1"/>
    </source>
</evidence>
<protein>
    <submittedName>
        <fullName evidence="2">Carboxylesterase</fullName>
    </submittedName>
</protein>
<dbReference type="EMBL" id="PXYK01000009">
    <property type="protein sequence ID" value="PSJ60652.1"/>
    <property type="molecule type" value="Genomic_DNA"/>
</dbReference>
<dbReference type="InterPro" id="IPR003140">
    <property type="entry name" value="PLipase/COase/thioEstase"/>
</dbReference>
<dbReference type="InterPro" id="IPR029058">
    <property type="entry name" value="AB_hydrolase_fold"/>
</dbReference>
<organism evidence="2 3">
    <name type="scientific">Kumtagia ephedrae</name>
    <dbReference type="NCBI Taxonomy" id="2116701"/>
    <lineage>
        <taxon>Bacteria</taxon>
        <taxon>Pseudomonadati</taxon>
        <taxon>Pseudomonadota</taxon>
        <taxon>Alphaproteobacteria</taxon>
        <taxon>Hyphomicrobiales</taxon>
        <taxon>Phyllobacteriaceae</taxon>
        <taxon>Kumtagia</taxon>
    </lineage>
</organism>
<gene>
    <name evidence="2" type="ORF">C7I84_11640</name>
</gene>
<evidence type="ECO:0000313" key="3">
    <source>
        <dbReference type="Proteomes" id="UP000241229"/>
    </source>
</evidence>
<reference evidence="2 3" key="1">
    <citation type="submission" date="2018-03" db="EMBL/GenBank/DDBJ databases">
        <title>The draft genome of Mesorhizobium sp. 6GN-30.</title>
        <authorList>
            <person name="Liu L."/>
            <person name="Li L."/>
            <person name="Wang T."/>
            <person name="Zhang X."/>
            <person name="Liang L."/>
        </authorList>
    </citation>
    <scope>NUCLEOTIDE SEQUENCE [LARGE SCALE GENOMIC DNA]</scope>
    <source>
        <strain evidence="2 3">6GN30</strain>
    </source>
</reference>
<dbReference type="Proteomes" id="UP000241229">
    <property type="component" value="Unassembled WGS sequence"/>
</dbReference>
<feature type="domain" description="Phospholipase/carboxylesterase/thioesterase" evidence="1">
    <location>
        <begin position="13"/>
        <end position="200"/>
    </location>
</feature>
<name>A0A2P7SDR4_9HYPH</name>
<keyword evidence="3" id="KW-1185">Reference proteome</keyword>